<feature type="transmembrane region" description="Helical" evidence="8">
    <location>
        <begin position="46"/>
        <end position="68"/>
    </location>
</feature>
<dbReference type="InterPro" id="IPR050736">
    <property type="entry name" value="Sensor_HK_Regulatory"/>
</dbReference>
<keyword evidence="3" id="KW-0597">Phosphoprotein</keyword>
<organism evidence="10 12">
    <name type="scientific">Xanthobacter flavus</name>
    <dbReference type="NCBI Taxonomy" id="281"/>
    <lineage>
        <taxon>Bacteria</taxon>
        <taxon>Pseudomonadati</taxon>
        <taxon>Pseudomonadota</taxon>
        <taxon>Alphaproteobacteria</taxon>
        <taxon>Hyphomicrobiales</taxon>
        <taxon>Xanthobacteraceae</taxon>
        <taxon>Xanthobacter</taxon>
    </lineage>
</organism>
<dbReference type="Proteomes" id="UP001245370">
    <property type="component" value="Unassembled WGS sequence"/>
</dbReference>
<evidence type="ECO:0000256" key="2">
    <source>
        <dbReference type="ARBA" id="ARBA00012438"/>
    </source>
</evidence>
<dbReference type="EMBL" id="JAVDPY010000004">
    <property type="protein sequence ID" value="MDR6334148.1"/>
    <property type="molecule type" value="Genomic_DNA"/>
</dbReference>
<evidence type="ECO:0000313" key="11">
    <source>
        <dbReference type="EMBL" id="MDR6334148.1"/>
    </source>
</evidence>
<evidence type="ECO:0000313" key="12">
    <source>
        <dbReference type="Proteomes" id="UP001144397"/>
    </source>
</evidence>
<accession>A0A9W6CMN9</accession>
<evidence type="ECO:0000313" key="13">
    <source>
        <dbReference type="Proteomes" id="UP001245370"/>
    </source>
</evidence>
<keyword evidence="5 11" id="KW-0418">Kinase</keyword>
<dbReference type="InterPro" id="IPR036890">
    <property type="entry name" value="HATPase_C_sf"/>
</dbReference>
<evidence type="ECO:0000256" key="4">
    <source>
        <dbReference type="ARBA" id="ARBA00022679"/>
    </source>
</evidence>
<feature type="domain" description="Histidine kinase" evidence="9">
    <location>
        <begin position="136"/>
        <end position="355"/>
    </location>
</feature>
<feature type="coiled-coil region" evidence="7">
    <location>
        <begin position="99"/>
        <end position="128"/>
    </location>
</feature>
<evidence type="ECO:0000256" key="6">
    <source>
        <dbReference type="ARBA" id="ARBA00023012"/>
    </source>
</evidence>
<dbReference type="GeneID" id="95763323"/>
<dbReference type="InterPro" id="IPR003594">
    <property type="entry name" value="HATPase_dom"/>
</dbReference>
<dbReference type="AlphaFoldDB" id="A0A9W6CMN9"/>
<dbReference type="SMART" id="SM00388">
    <property type="entry name" value="HisKA"/>
    <property type="match status" value="1"/>
</dbReference>
<dbReference type="InterPro" id="IPR005467">
    <property type="entry name" value="His_kinase_dom"/>
</dbReference>
<dbReference type="InterPro" id="IPR004358">
    <property type="entry name" value="Sig_transdc_His_kin-like_C"/>
</dbReference>
<reference evidence="11 13" key="2">
    <citation type="submission" date="2023-07" db="EMBL/GenBank/DDBJ databases">
        <title>Genomic Encyclopedia of Type Strains, Phase IV (KMG-IV): sequencing the most valuable type-strain genomes for metagenomic binning, comparative biology and taxonomic classification.</title>
        <authorList>
            <person name="Goeker M."/>
        </authorList>
    </citation>
    <scope>NUCLEOTIDE SEQUENCE [LARGE SCALE GENOMIC DNA]</scope>
    <source>
        <strain evidence="11 13">DSM 338</strain>
    </source>
</reference>
<dbReference type="PANTHER" id="PTHR43711">
    <property type="entry name" value="TWO-COMPONENT HISTIDINE KINASE"/>
    <property type="match status" value="1"/>
</dbReference>
<reference evidence="10" key="1">
    <citation type="submission" date="2022-12" db="EMBL/GenBank/DDBJ databases">
        <title>Reference genome sequencing for broad-spectrum identification of bacterial and archaeal isolates by mass spectrometry.</title>
        <authorList>
            <person name="Sekiguchi Y."/>
            <person name="Tourlousse D.M."/>
        </authorList>
    </citation>
    <scope>NUCLEOTIDE SEQUENCE</scope>
    <source>
        <strain evidence="10">301</strain>
    </source>
</reference>
<dbReference type="EMBL" id="BSDO01000003">
    <property type="protein sequence ID" value="GLI22866.1"/>
    <property type="molecule type" value="Genomic_DNA"/>
</dbReference>
<dbReference type="CDD" id="cd00082">
    <property type="entry name" value="HisKA"/>
    <property type="match status" value="1"/>
</dbReference>
<keyword evidence="6" id="KW-0902">Two-component regulatory system</keyword>
<evidence type="ECO:0000256" key="5">
    <source>
        <dbReference type="ARBA" id="ARBA00022777"/>
    </source>
</evidence>
<evidence type="ECO:0000313" key="10">
    <source>
        <dbReference type="EMBL" id="GLI22866.1"/>
    </source>
</evidence>
<evidence type="ECO:0000256" key="8">
    <source>
        <dbReference type="SAM" id="Phobius"/>
    </source>
</evidence>
<gene>
    <name evidence="11" type="ORF">GGQ86_002624</name>
    <name evidence="10" type="ORF">XFLAVUS301_25400</name>
</gene>
<comment type="caution">
    <text evidence="10">The sequence shown here is derived from an EMBL/GenBank/DDBJ whole genome shotgun (WGS) entry which is preliminary data.</text>
</comment>
<dbReference type="Pfam" id="PF02518">
    <property type="entry name" value="HATPase_c"/>
    <property type="match status" value="1"/>
</dbReference>
<protein>
    <recommendedName>
        <fullName evidence="2">histidine kinase</fullName>
        <ecNumber evidence="2">2.7.13.3</ecNumber>
    </recommendedName>
</protein>
<dbReference type="Gene3D" id="1.10.287.130">
    <property type="match status" value="1"/>
</dbReference>
<dbReference type="PANTHER" id="PTHR43711:SF26">
    <property type="entry name" value="SENSOR HISTIDINE KINASE RCSC"/>
    <property type="match status" value="1"/>
</dbReference>
<proteinExistence type="predicted"/>
<keyword evidence="8" id="KW-0472">Membrane</keyword>
<dbReference type="RefSeq" id="WP_281807767.1">
    <property type="nucleotide sequence ID" value="NZ_BSDO01000003.1"/>
</dbReference>
<dbReference type="SUPFAM" id="SSF47384">
    <property type="entry name" value="Homodimeric domain of signal transducing histidine kinase"/>
    <property type="match status" value="1"/>
</dbReference>
<evidence type="ECO:0000259" key="9">
    <source>
        <dbReference type="PROSITE" id="PS50109"/>
    </source>
</evidence>
<dbReference type="Gene3D" id="3.30.565.10">
    <property type="entry name" value="Histidine kinase-like ATPase, C-terminal domain"/>
    <property type="match status" value="1"/>
</dbReference>
<dbReference type="EC" id="2.7.13.3" evidence="2"/>
<keyword evidence="4 11" id="KW-0808">Transferase</keyword>
<dbReference type="GO" id="GO:0000155">
    <property type="term" value="F:phosphorelay sensor kinase activity"/>
    <property type="evidence" value="ECO:0007669"/>
    <property type="project" value="InterPro"/>
</dbReference>
<keyword evidence="8" id="KW-1133">Transmembrane helix</keyword>
<name>A0A9W6CMN9_XANFL</name>
<feature type="transmembrane region" description="Helical" evidence="8">
    <location>
        <begin position="74"/>
        <end position="96"/>
    </location>
</feature>
<dbReference type="CDD" id="cd00075">
    <property type="entry name" value="HATPase"/>
    <property type="match status" value="1"/>
</dbReference>
<evidence type="ECO:0000256" key="7">
    <source>
        <dbReference type="SAM" id="Coils"/>
    </source>
</evidence>
<keyword evidence="7" id="KW-0175">Coiled coil</keyword>
<keyword evidence="13" id="KW-1185">Reference proteome</keyword>
<evidence type="ECO:0000256" key="3">
    <source>
        <dbReference type="ARBA" id="ARBA00022553"/>
    </source>
</evidence>
<keyword evidence="8" id="KW-0812">Transmembrane</keyword>
<dbReference type="PROSITE" id="PS50109">
    <property type="entry name" value="HIS_KIN"/>
    <property type="match status" value="1"/>
</dbReference>
<dbReference type="InterPro" id="IPR036097">
    <property type="entry name" value="HisK_dim/P_sf"/>
</dbReference>
<dbReference type="SUPFAM" id="SSF55874">
    <property type="entry name" value="ATPase domain of HSP90 chaperone/DNA topoisomerase II/histidine kinase"/>
    <property type="match status" value="1"/>
</dbReference>
<dbReference type="Pfam" id="PF00512">
    <property type="entry name" value="HisKA"/>
    <property type="match status" value="1"/>
</dbReference>
<evidence type="ECO:0000256" key="1">
    <source>
        <dbReference type="ARBA" id="ARBA00000085"/>
    </source>
</evidence>
<dbReference type="PRINTS" id="PR00344">
    <property type="entry name" value="BCTRLSENSOR"/>
</dbReference>
<comment type="catalytic activity">
    <reaction evidence="1">
        <text>ATP + protein L-histidine = ADP + protein N-phospho-L-histidine.</text>
        <dbReference type="EC" id="2.7.13.3"/>
    </reaction>
</comment>
<dbReference type="SMART" id="SM00387">
    <property type="entry name" value="HATPase_c"/>
    <property type="match status" value="1"/>
</dbReference>
<dbReference type="Proteomes" id="UP001144397">
    <property type="component" value="Unassembled WGS sequence"/>
</dbReference>
<dbReference type="InterPro" id="IPR003661">
    <property type="entry name" value="HisK_dim/P_dom"/>
</dbReference>
<sequence length="360" mass="37092">MTSRRVVDSTGTLFAKGSRRMSGPLCLPLGNAAASKPEPAEAGEGFAGPALLSSKALILLAILASGGLGLAGGLAAGLAGAILGAAAAVLAFVGVARHVRRLHAAREAAEARALAAEAESQRAAAESLAKSCFLAEMSHELRTPLNTVMGFSEMMAEEVLGPHRVPAYAGYARDIHGAGRHLLALADDLLDLARIESGHRTLVETPVRLDALAEDCLAMMRPLAAERRLSLSLERLGIPRLWGDERAIRQIALNLLANAVKFTPFEGQVRLVAAVDAKGNAVLIVEDSGPGIADSELPLGGAHARESRLDLATGRGAGLGLAIARGLAALHGGELELARRAGGGTRARVTFPSARTLPGA</sequence>